<sequence length="563" mass="63654">MGSMQAQSEIDVAVWPLVEDFDKAVRDHSTTVEDGERRVLVVALDAMRERYHNWRTQHEQLLTLYDELTFERDQLQIQLTGTKQAPSDREAALEAEIVSLKADLAAKMTMSSDADTAKWQKEYEKQRDMAVKWRKRYDTVNELARKIPSYQAVSPQPLQQQPIIIQAPSRQSKDHLLDHKPTIFTGAKDFETVATFLGQVEHYVEQGGGAFPERLTDPDGRSFELSLDDKLVDTLWRYVNREVLDWFKRATNIARLPPHNHAYRISWQQLCTLFKDYYVPKIAKSVVRTQWRELKFTRNDMAGFNKRAYELIKLLGGSLELDRESDSGLFEDYWLKLPDVAKNEIAQLERMWGAVNKTVTLGDAMNLTNERYLRMGSLGSTYLSTAGVEPTPTGLPAHQQTAMHTTPQNTPQMHPPPNYGPEPMDLNAIDGECFRCGRYGHKASECGMPDVRERSHNWRASRGNGDTNYRGRGSGARGGYVNTRTGGSRGSTRGRGRGGRFGGNYRMYAIEAGEVEDESDMQWPVEELEEEPGMGVEDMEGGYAETVVSNATAAAPRSGNVTQ</sequence>
<dbReference type="InParanoid" id="A0A5J5EBG2"/>
<gene>
    <name evidence="4" type="ORF">FN846DRAFT_914807</name>
</gene>
<dbReference type="GO" id="GO:0008270">
    <property type="term" value="F:zinc ion binding"/>
    <property type="evidence" value="ECO:0007669"/>
    <property type="project" value="UniProtKB-KW"/>
</dbReference>
<comment type="caution">
    <text evidence="4">The sequence shown here is derived from an EMBL/GenBank/DDBJ whole genome shotgun (WGS) entry which is preliminary data.</text>
</comment>
<dbReference type="Proteomes" id="UP000326924">
    <property type="component" value="Unassembled WGS sequence"/>
</dbReference>
<evidence type="ECO:0000256" key="2">
    <source>
        <dbReference type="SAM" id="MobiDB-lite"/>
    </source>
</evidence>
<keyword evidence="1" id="KW-0479">Metal-binding</keyword>
<feature type="region of interest" description="Disordered" evidence="2">
    <location>
        <begin position="457"/>
        <end position="499"/>
    </location>
</feature>
<dbReference type="GO" id="GO:0003676">
    <property type="term" value="F:nucleic acid binding"/>
    <property type="evidence" value="ECO:0007669"/>
    <property type="project" value="InterPro"/>
</dbReference>
<reference evidence="4 5" key="1">
    <citation type="submission" date="2019-09" db="EMBL/GenBank/DDBJ databases">
        <title>Draft genome of the ectomycorrhizal ascomycete Sphaerosporella brunnea.</title>
        <authorList>
            <consortium name="DOE Joint Genome Institute"/>
            <person name="Benucci G.M."/>
            <person name="Marozzi G."/>
            <person name="Antonielli L."/>
            <person name="Sanchez S."/>
            <person name="Marco P."/>
            <person name="Wang X."/>
            <person name="Falini L.B."/>
            <person name="Barry K."/>
            <person name="Haridas S."/>
            <person name="Lipzen A."/>
            <person name="Labutti K."/>
            <person name="Grigoriev I.V."/>
            <person name="Murat C."/>
            <person name="Martin F."/>
            <person name="Albertini E."/>
            <person name="Donnini D."/>
            <person name="Bonito G."/>
        </authorList>
    </citation>
    <scope>NUCLEOTIDE SEQUENCE [LARGE SCALE GENOMIC DNA]</scope>
    <source>
        <strain evidence="4 5">Sb_GMNB300</strain>
    </source>
</reference>
<organism evidence="4 5">
    <name type="scientific">Sphaerosporella brunnea</name>
    <dbReference type="NCBI Taxonomy" id="1250544"/>
    <lineage>
        <taxon>Eukaryota</taxon>
        <taxon>Fungi</taxon>
        <taxon>Dikarya</taxon>
        <taxon>Ascomycota</taxon>
        <taxon>Pezizomycotina</taxon>
        <taxon>Pezizomycetes</taxon>
        <taxon>Pezizales</taxon>
        <taxon>Pyronemataceae</taxon>
        <taxon>Sphaerosporella</taxon>
    </lineage>
</organism>
<dbReference type="PROSITE" id="PS50158">
    <property type="entry name" value="ZF_CCHC"/>
    <property type="match status" value="1"/>
</dbReference>
<keyword evidence="1" id="KW-0862">Zinc</keyword>
<feature type="domain" description="CCHC-type" evidence="3">
    <location>
        <begin position="433"/>
        <end position="446"/>
    </location>
</feature>
<evidence type="ECO:0000313" key="4">
    <source>
        <dbReference type="EMBL" id="KAA8892835.1"/>
    </source>
</evidence>
<dbReference type="EMBL" id="VXIS01000573">
    <property type="protein sequence ID" value="KAA8892835.1"/>
    <property type="molecule type" value="Genomic_DNA"/>
</dbReference>
<accession>A0A5J5EBG2</accession>
<keyword evidence="1" id="KW-0863">Zinc-finger</keyword>
<proteinExistence type="predicted"/>
<keyword evidence="5" id="KW-1185">Reference proteome</keyword>
<evidence type="ECO:0000256" key="1">
    <source>
        <dbReference type="PROSITE-ProRule" id="PRU00047"/>
    </source>
</evidence>
<protein>
    <recommendedName>
        <fullName evidence="3">CCHC-type domain-containing protein</fullName>
    </recommendedName>
</protein>
<name>A0A5J5EBG2_9PEZI</name>
<dbReference type="AlphaFoldDB" id="A0A5J5EBG2"/>
<dbReference type="InterPro" id="IPR001878">
    <property type="entry name" value="Znf_CCHC"/>
</dbReference>
<evidence type="ECO:0000313" key="5">
    <source>
        <dbReference type="Proteomes" id="UP000326924"/>
    </source>
</evidence>
<evidence type="ECO:0000259" key="3">
    <source>
        <dbReference type="PROSITE" id="PS50158"/>
    </source>
</evidence>